<keyword evidence="2" id="KW-0677">Repeat</keyword>
<dbReference type="GO" id="GO:0008270">
    <property type="term" value="F:zinc ion binding"/>
    <property type="evidence" value="ECO:0007669"/>
    <property type="project" value="UniProtKB-KW"/>
</dbReference>
<evidence type="ECO:0000256" key="7">
    <source>
        <dbReference type="PROSITE-ProRule" id="PRU00504"/>
    </source>
</evidence>
<dbReference type="Gene3D" id="3.30.160.60">
    <property type="entry name" value="Classic Zinc Finger"/>
    <property type="match status" value="3"/>
</dbReference>
<sequence>MPSDSTTISDVESSEFRRTVIFSLKKSMNLNTVYAYAERASVDEAEFNQYWSDIRNALVRLGGIKYQKEIKNLETACIDPETEDKYKELLEELQKSVEGITYKLDKLGNQIGTIEDYLSKLSKKVLNNAPTVSSTKETTNYARLCRLLVDVGTQALRDTFDAIHPPANLITILTAKKITLQSLRKRKVINATQWGKLFPAIPTSVSSAHFDITLLMILLRNVCSLHSPATAVKLISSASGHAECASVEDATFSTCWSDIRDTLVRLGGVKYKSAIDNLETECMDPESEDHYKELLSQWKKDEYNVKDQLCELGTGIKNVIKRLDDLKSSNKEPKMESESIASKELLENSLMCTEKGHETEPLDHFCKYCKVSICDRCGKTRHTQHTKVNIQQATEEEKLKMEETVKQMKMQISELETQITETTKTLAISKEKISAARNSVRTIVEELIHVLREHERSMVTKLDVIEEAQQREYSRQVESFETSVDELKISVRNCEEMLRGDTTIETLKSQQAKIERFKGVLRATKMDVFKPCHVFYLKDTNYVQNLTSTDPGKVFVSKTDPLRSYVKGYDSVIAEAGCTKIFDIKTIDSNGKQCYHKIDEIKVTVRSPVEGDLATMIDNWMSPGTYRVRYTPNRVGEHEVTVFVNDQPLPCSPWRSMAHAAPTVSSTKKTTNYARLCRLLVDAGTQALRDTFNAIHPPANLQSVLTANKATIQSLRKRKVINATQWGKLYPVIPSSVSSRDFDITLLMVLLRNLCGLPSPAAGWDTLPAATDVSLEADIARVKYYRNSVYGHAECASVDDAMFNTCWGDIRDTLVRLGGAKYKAAIDDLETECMDPEVEDHYKELLSQWKKDEGNVKDKLDEVIEKLVELKTSSMTQKEKPEIEEGKPLVSKDLQSSSKCKKRHNETEPLDYYCTDCKVCICDKCGKTRHTHHTKVSIQQATEEEKLKIAELVEQVKIQITEFESKVERMTRLFAISKEKISAARSLAQTTAEELIRALKEHEKCVVNELDVIEKRQERDYATQLESMQASVNELKCSVENCEDILQRDASFETLRTQINDTEKCKRVLKETKLDIYEPCHVHYQLFEEHIRVMKDRSPGELLDSNTDPSRSYVRDNDLKQPEAGRTKDFDIVTIDSEGEQCYHEIDEIKVTVRSPTGIVLDSKTDSWVPRGTYRVRYTPACDGEHEVTVLVNNEPLSGSPWSVSVTPHKYSFFHYFGSPGKARKQFKEPCAVAVDKNKMTIAVADRKEQRVQLYDFCNSEHLTDLGEKGSAAIRLTNPTSVAFTQSGDVIVIASGIMFCFAVSGNFLGCINNKKLKRPFSLSVTSNGRLLVCDSEDAREGHLSQPRGLAVDTFNNLVVCDEKKKTLNVFKLNGTFLNTATENNVLSCPSSIAALSANESPWLIIADSRKKCVIINACLRHLLVDAGTEALRDTFNVIYPPDNLHKVLVEKKATKLKSLKTRKVITVTQWGKLLPAIPSSMSSANFDITLSMVLACSGTRICGLFSPVTSWYTLPAVTDMSREADIARFKYYRNTVYGHTECASVDDATFTEHMLKRHQPLTILKLSTWTLKLKNTAKNFSASGRKINATIKASYVNDSKEEDEEVLARLLNFSVAFSLGESIVSKELLENSLMCIEKGHETEPLDHNCKKCKVSICDRCGKTRHTQHTKVNIQQATEEEKLKMEETIEQMKMQISELETQITETIKTLAIRKEKISAFGIVCKQSLKNSFMF</sequence>
<dbReference type="InterPro" id="IPR014756">
    <property type="entry name" value="Ig_E-set"/>
</dbReference>
<feature type="repeat" description="NHL" evidence="7">
    <location>
        <begin position="1217"/>
        <end position="1258"/>
    </location>
</feature>
<evidence type="ECO:0000256" key="1">
    <source>
        <dbReference type="ARBA" id="ARBA00022723"/>
    </source>
</evidence>
<dbReference type="Pfam" id="PF00643">
    <property type="entry name" value="zf-B_box"/>
    <property type="match status" value="1"/>
</dbReference>
<dbReference type="InterPro" id="IPR041249">
    <property type="entry name" value="HEPN_DZIP3"/>
</dbReference>
<dbReference type="InterPro" id="IPR017868">
    <property type="entry name" value="Filamin/ABP280_repeat-like"/>
</dbReference>
<dbReference type="PROSITE" id="PS51125">
    <property type="entry name" value="NHL"/>
    <property type="match status" value="1"/>
</dbReference>
<evidence type="ECO:0000313" key="12">
    <source>
        <dbReference type="Proteomes" id="UP000275408"/>
    </source>
</evidence>
<dbReference type="InterPro" id="IPR013783">
    <property type="entry name" value="Ig-like_fold"/>
</dbReference>
<dbReference type="InterPro" id="IPR047153">
    <property type="entry name" value="TRIM45/56/19-like"/>
</dbReference>
<dbReference type="SUPFAM" id="SSF57845">
    <property type="entry name" value="B-box zinc-binding domain"/>
    <property type="match status" value="3"/>
</dbReference>
<dbReference type="SMART" id="SM00557">
    <property type="entry name" value="IG_FLMN"/>
    <property type="match status" value="2"/>
</dbReference>
<evidence type="ECO:0000313" key="11">
    <source>
        <dbReference type="EMBL" id="RMX57304.1"/>
    </source>
</evidence>
<dbReference type="PROSITE" id="PS50194">
    <property type="entry name" value="FILAMIN_REPEAT"/>
    <property type="match status" value="2"/>
</dbReference>
<feature type="repeat" description="Filamin" evidence="6">
    <location>
        <begin position="1104"/>
        <end position="1206"/>
    </location>
</feature>
<evidence type="ECO:0000256" key="9">
    <source>
        <dbReference type="SAM" id="MobiDB-lite"/>
    </source>
</evidence>
<keyword evidence="1" id="KW-0479">Metal-binding</keyword>
<name>A0A3M6UUR5_POCDA</name>
<feature type="coiled-coil region" evidence="8">
    <location>
        <begin position="391"/>
        <end position="471"/>
    </location>
</feature>
<evidence type="ECO:0000256" key="5">
    <source>
        <dbReference type="PROSITE-ProRule" id="PRU00024"/>
    </source>
</evidence>
<proteinExistence type="predicted"/>
<dbReference type="Proteomes" id="UP000275408">
    <property type="component" value="Unassembled WGS sequence"/>
</dbReference>
<evidence type="ECO:0000256" key="3">
    <source>
        <dbReference type="ARBA" id="ARBA00022771"/>
    </source>
</evidence>
<feature type="domain" description="B box-type" evidence="10">
    <location>
        <begin position="1630"/>
        <end position="1673"/>
    </location>
</feature>
<dbReference type="InterPro" id="IPR000315">
    <property type="entry name" value="Znf_B-box"/>
</dbReference>
<dbReference type="InterPro" id="IPR011042">
    <property type="entry name" value="6-blade_b-propeller_TolB-like"/>
</dbReference>
<dbReference type="PROSITE" id="PS50119">
    <property type="entry name" value="ZF_BBOX"/>
    <property type="match status" value="3"/>
</dbReference>
<accession>A0A3M6UUR5</accession>
<evidence type="ECO:0000256" key="8">
    <source>
        <dbReference type="SAM" id="Coils"/>
    </source>
</evidence>
<dbReference type="EMBL" id="RCHS01000681">
    <property type="protein sequence ID" value="RMX57304.1"/>
    <property type="molecule type" value="Genomic_DNA"/>
</dbReference>
<dbReference type="PANTHER" id="PTHR25462">
    <property type="entry name" value="BONUS, ISOFORM C-RELATED"/>
    <property type="match status" value="1"/>
</dbReference>
<evidence type="ECO:0000256" key="6">
    <source>
        <dbReference type="PROSITE-ProRule" id="PRU00087"/>
    </source>
</evidence>
<keyword evidence="8" id="KW-0175">Coiled coil</keyword>
<gene>
    <name evidence="11" type="ORF">pdam_00020588</name>
</gene>
<feature type="coiled-coil region" evidence="8">
    <location>
        <begin position="1674"/>
        <end position="1708"/>
    </location>
</feature>
<dbReference type="Gene3D" id="2.60.40.10">
    <property type="entry name" value="Immunoglobulins"/>
    <property type="match status" value="2"/>
</dbReference>
<dbReference type="OrthoDB" id="5958129at2759"/>
<feature type="region of interest" description="Disordered" evidence="9">
    <location>
        <begin position="1099"/>
        <end position="1120"/>
    </location>
</feature>
<dbReference type="SMART" id="SM00336">
    <property type="entry name" value="BBOX"/>
    <property type="match status" value="3"/>
</dbReference>
<evidence type="ECO:0000256" key="2">
    <source>
        <dbReference type="ARBA" id="ARBA00022737"/>
    </source>
</evidence>
<dbReference type="InterPro" id="IPR001258">
    <property type="entry name" value="NHL_repeat"/>
</dbReference>
<dbReference type="Pfam" id="PF18738">
    <property type="entry name" value="HEPN_DZIP3"/>
    <property type="match status" value="5"/>
</dbReference>
<dbReference type="SUPFAM" id="SSF101898">
    <property type="entry name" value="NHL repeat"/>
    <property type="match status" value="1"/>
</dbReference>
<dbReference type="PANTHER" id="PTHR25462:SF296">
    <property type="entry name" value="MEIOTIC P26, ISOFORM F"/>
    <property type="match status" value="1"/>
</dbReference>
<feature type="repeat" description="Filamin" evidence="6">
    <location>
        <begin position="556"/>
        <end position="658"/>
    </location>
</feature>
<keyword evidence="12" id="KW-1185">Reference proteome</keyword>
<dbReference type="InterPro" id="IPR001298">
    <property type="entry name" value="Filamin/ABP280_rpt"/>
</dbReference>
<dbReference type="Pfam" id="PF00630">
    <property type="entry name" value="Filamin"/>
    <property type="match status" value="2"/>
</dbReference>
<evidence type="ECO:0000259" key="10">
    <source>
        <dbReference type="PROSITE" id="PS50119"/>
    </source>
</evidence>
<organism evidence="11 12">
    <name type="scientific">Pocillopora damicornis</name>
    <name type="common">Cauliflower coral</name>
    <name type="synonym">Millepora damicornis</name>
    <dbReference type="NCBI Taxonomy" id="46731"/>
    <lineage>
        <taxon>Eukaryota</taxon>
        <taxon>Metazoa</taxon>
        <taxon>Cnidaria</taxon>
        <taxon>Anthozoa</taxon>
        <taxon>Hexacorallia</taxon>
        <taxon>Scleractinia</taxon>
        <taxon>Astrocoeniina</taxon>
        <taxon>Pocilloporidae</taxon>
        <taxon>Pocillopora</taxon>
    </lineage>
</organism>
<protein>
    <recommendedName>
        <fullName evidence="10">B box-type domain-containing protein</fullName>
    </recommendedName>
</protein>
<comment type="caution">
    <text evidence="11">The sequence shown here is derived from an EMBL/GenBank/DDBJ whole genome shotgun (WGS) entry which is preliminary data.</text>
</comment>
<keyword evidence="3 5" id="KW-0863">Zinc-finger</keyword>
<dbReference type="CDD" id="cd05819">
    <property type="entry name" value="NHL"/>
    <property type="match status" value="1"/>
</dbReference>
<feature type="domain" description="B box-type" evidence="10">
    <location>
        <begin position="347"/>
        <end position="390"/>
    </location>
</feature>
<dbReference type="SUPFAM" id="SSF81296">
    <property type="entry name" value="E set domains"/>
    <property type="match status" value="2"/>
</dbReference>
<feature type="domain" description="B box-type" evidence="10">
    <location>
        <begin position="895"/>
        <end position="938"/>
    </location>
</feature>
<evidence type="ECO:0000256" key="4">
    <source>
        <dbReference type="ARBA" id="ARBA00022833"/>
    </source>
</evidence>
<dbReference type="Gene3D" id="2.120.10.30">
    <property type="entry name" value="TolB, C-terminal domain"/>
    <property type="match status" value="1"/>
</dbReference>
<reference evidence="11 12" key="1">
    <citation type="journal article" date="2018" name="Sci. Rep.">
        <title>Comparative analysis of the Pocillopora damicornis genome highlights role of immune system in coral evolution.</title>
        <authorList>
            <person name="Cunning R."/>
            <person name="Bay R.A."/>
            <person name="Gillette P."/>
            <person name="Baker A.C."/>
            <person name="Traylor-Knowles N."/>
        </authorList>
    </citation>
    <scope>NUCLEOTIDE SEQUENCE [LARGE SCALE GENOMIC DNA]</scope>
    <source>
        <strain evidence="11">RSMAS</strain>
        <tissue evidence="11">Whole animal</tissue>
    </source>
</reference>
<keyword evidence="4" id="KW-0862">Zinc</keyword>